<evidence type="ECO:0000313" key="2">
    <source>
        <dbReference type="Proteomes" id="UP000177625"/>
    </source>
</evidence>
<accession>A0A1E1M699</accession>
<dbReference type="AlphaFoldDB" id="A0A1E1M699"/>
<sequence length="78" mass="8520">MEARVGSLGESYIALIRSRASSLNVLIRSSISVSDLISWLVLLVDLVVSDAIRSSGVTYSLVLEYRERISFFVKAPGS</sequence>
<dbReference type="Proteomes" id="UP000177625">
    <property type="component" value="Unassembled WGS sequence"/>
</dbReference>
<protein>
    <submittedName>
        <fullName evidence="1">Uncharacterized protein</fullName>
    </submittedName>
</protein>
<evidence type="ECO:0000313" key="1">
    <source>
        <dbReference type="EMBL" id="CZT44621.1"/>
    </source>
</evidence>
<proteinExistence type="predicted"/>
<gene>
    <name evidence="1" type="ORF">RSE6_04819</name>
</gene>
<dbReference type="EMBL" id="FJVC01000183">
    <property type="protein sequence ID" value="CZT44621.1"/>
    <property type="molecule type" value="Genomic_DNA"/>
</dbReference>
<name>A0A1E1M699_RHYSE</name>
<organism evidence="1 2">
    <name type="scientific">Rhynchosporium secalis</name>
    <name type="common">Barley scald fungus</name>
    <dbReference type="NCBI Taxonomy" id="38038"/>
    <lineage>
        <taxon>Eukaryota</taxon>
        <taxon>Fungi</taxon>
        <taxon>Dikarya</taxon>
        <taxon>Ascomycota</taxon>
        <taxon>Pezizomycotina</taxon>
        <taxon>Leotiomycetes</taxon>
        <taxon>Helotiales</taxon>
        <taxon>Ploettnerulaceae</taxon>
        <taxon>Rhynchosporium</taxon>
    </lineage>
</organism>
<keyword evidence="2" id="KW-1185">Reference proteome</keyword>
<reference evidence="2" key="1">
    <citation type="submission" date="2016-03" db="EMBL/GenBank/DDBJ databases">
        <authorList>
            <person name="Guldener U."/>
        </authorList>
    </citation>
    <scope>NUCLEOTIDE SEQUENCE [LARGE SCALE GENOMIC DNA]</scope>
</reference>